<keyword evidence="1" id="KW-0812">Transmembrane</keyword>
<dbReference type="InterPro" id="IPR027948">
    <property type="entry name" value="DUF4436"/>
</dbReference>
<evidence type="ECO:0000313" key="4">
    <source>
        <dbReference type="Proteomes" id="UP000332933"/>
    </source>
</evidence>
<dbReference type="EMBL" id="VJMH01005563">
    <property type="protein sequence ID" value="KAF0694535.1"/>
    <property type="molecule type" value="Genomic_DNA"/>
</dbReference>
<keyword evidence="4" id="KW-1185">Reference proteome</keyword>
<feature type="transmembrane region" description="Helical" evidence="1">
    <location>
        <begin position="215"/>
        <end position="241"/>
    </location>
</feature>
<dbReference type="AlphaFoldDB" id="A0A485L1G8"/>
<evidence type="ECO:0000313" key="2">
    <source>
        <dbReference type="EMBL" id="KAF0694535.1"/>
    </source>
</evidence>
<gene>
    <name evidence="3" type="primary">Aste57867_14617</name>
    <name evidence="2" type="ORF">As57867_014563</name>
    <name evidence="3" type="ORF">ASTE57867_14617</name>
</gene>
<dbReference type="OrthoDB" id="78734at2759"/>
<accession>A0A485L1G8</accession>
<reference evidence="2" key="2">
    <citation type="submission" date="2019-06" db="EMBL/GenBank/DDBJ databases">
        <title>Genomics analysis of Aphanomyces spp. identifies a new class of oomycete effector associated with host adaptation.</title>
        <authorList>
            <person name="Gaulin E."/>
        </authorList>
    </citation>
    <scope>NUCLEOTIDE SEQUENCE</scope>
    <source>
        <strain evidence="2">CBS 578.67</strain>
    </source>
</reference>
<evidence type="ECO:0000256" key="1">
    <source>
        <dbReference type="SAM" id="Phobius"/>
    </source>
</evidence>
<protein>
    <submittedName>
        <fullName evidence="3">Aste57867_14617 protein</fullName>
    </submittedName>
</protein>
<keyword evidence="1" id="KW-0472">Membrane</keyword>
<dbReference type="EMBL" id="CAADRA010005584">
    <property type="protein sequence ID" value="VFT91436.1"/>
    <property type="molecule type" value="Genomic_DNA"/>
</dbReference>
<keyword evidence="1" id="KW-1133">Transmembrane helix</keyword>
<organism evidence="3 4">
    <name type="scientific">Aphanomyces stellatus</name>
    <dbReference type="NCBI Taxonomy" id="120398"/>
    <lineage>
        <taxon>Eukaryota</taxon>
        <taxon>Sar</taxon>
        <taxon>Stramenopiles</taxon>
        <taxon>Oomycota</taxon>
        <taxon>Saprolegniomycetes</taxon>
        <taxon>Saprolegniales</taxon>
        <taxon>Verrucalvaceae</taxon>
        <taxon>Aphanomyces</taxon>
    </lineage>
</organism>
<reference evidence="3 4" key="1">
    <citation type="submission" date="2019-03" db="EMBL/GenBank/DDBJ databases">
        <authorList>
            <person name="Gaulin E."/>
            <person name="Dumas B."/>
        </authorList>
    </citation>
    <scope>NUCLEOTIDE SEQUENCE [LARGE SCALE GENOMIC DNA]</scope>
    <source>
        <strain evidence="3">CBS 568.67</strain>
    </source>
</reference>
<feature type="transmembrane region" description="Helical" evidence="1">
    <location>
        <begin position="275"/>
        <end position="295"/>
    </location>
</feature>
<dbReference type="Pfam" id="PF14494">
    <property type="entry name" value="DUF4436"/>
    <property type="match status" value="1"/>
</dbReference>
<evidence type="ECO:0000313" key="3">
    <source>
        <dbReference type="EMBL" id="VFT91436.1"/>
    </source>
</evidence>
<feature type="transmembrane region" description="Helical" evidence="1">
    <location>
        <begin position="27"/>
        <end position="46"/>
    </location>
</feature>
<sequence>MFALGSAVNLLDESVARKEKKTHLKQWLVALAFLGFFAVVLVPFLVTEKKNAALFQGYDLIYGQASRANEHNLLLYVSGMNTNNYDISVATYMATLPAGVQKDATSPVTPFRIQVAQSAVVVSNATANMYAPLLSKILLSNGSIVWYPFDTYDMGVELLVLTGATPFASVNATLVDAGILILAPRSFDWKYEMTREDVVPGSFSLTVKVKRRFNLYALLVFAGIWAVTFSVGYIGSCAVIWQRRPTDNPVIFLSALFAVPTFRNTLPGKPPYGCLFDIVCTYFSIAVIFTFLVLVSFSYMKKPKPAPTENVV</sequence>
<name>A0A485L1G8_9STRA</name>
<proteinExistence type="predicted"/>
<dbReference type="Proteomes" id="UP000332933">
    <property type="component" value="Unassembled WGS sequence"/>
</dbReference>